<sequence>MKQDRTIHWDPMLQARQAAALAALPEDQRDFMAFMFRTTNVSAYYYNQHGAEPCLEDFADWLECLDPVIANKLRVEGFERHRSSLSLRRHAAERKDLGLDEYMREHLSEQDYNRWKQVPKTQNDG</sequence>
<evidence type="ECO:0000313" key="2">
    <source>
        <dbReference type="Proteomes" id="UP001139411"/>
    </source>
</evidence>
<comment type="caution">
    <text evidence="1">The sequence shown here is derived from an EMBL/GenBank/DDBJ whole genome shotgun (WGS) entry which is preliminary data.</text>
</comment>
<dbReference type="Proteomes" id="UP001139411">
    <property type="component" value="Unassembled WGS sequence"/>
</dbReference>
<dbReference type="RefSeq" id="WP_235179547.1">
    <property type="nucleotide sequence ID" value="NZ_JAKFFV010000019.1"/>
</dbReference>
<dbReference type="AlphaFoldDB" id="A0A9X1QGN0"/>
<proteinExistence type="predicted"/>
<name>A0A9X1QGN0_9BACT</name>
<reference evidence="1" key="1">
    <citation type="submission" date="2022-01" db="EMBL/GenBank/DDBJ databases">
        <title>Novel species in genus Dyadobacter.</title>
        <authorList>
            <person name="Ma C."/>
        </authorList>
    </citation>
    <scope>NUCLEOTIDE SEQUENCE</scope>
    <source>
        <strain evidence="1">CY357</strain>
    </source>
</reference>
<accession>A0A9X1QGN0</accession>
<gene>
    <name evidence="1" type="ORF">L0661_23860</name>
</gene>
<evidence type="ECO:0000313" key="1">
    <source>
        <dbReference type="EMBL" id="MCF2501375.1"/>
    </source>
</evidence>
<protein>
    <submittedName>
        <fullName evidence="1">Uncharacterized protein</fullName>
    </submittedName>
</protein>
<organism evidence="1 2">
    <name type="scientific">Dyadobacter chenhuakuii</name>
    <dbReference type="NCBI Taxonomy" id="2909339"/>
    <lineage>
        <taxon>Bacteria</taxon>
        <taxon>Pseudomonadati</taxon>
        <taxon>Bacteroidota</taxon>
        <taxon>Cytophagia</taxon>
        <taxon>Cytophagales</taxon>
        <taxon>Spirosomataceae</taxon>
        <taxon>Dyadobacter</taxon>
    </lineage>
</organism>
<dbReference type="EMBL" id="JAKFFV010000019">
    <property type="protein sequence ID" value="MCF2501375.1"/>
    <property type="molecule type" value="Genomic_DNA"/>
</dbReference>